<protein>
    <submittedName>
        <fullName evidence="7">LysE family translocator</fullName>
    </submittedName>
</protein>
<evidence type="ECO:0000256" key="5">
    <source>
        <dbReference type="ARBA" id="ARBA00023136"/>
    </source>
</evidence>
<evidence type="ECO:0000256" key="4">
    <source>
        <dbReference type="ARBA" id="ARBA00022989"/>
    </source>
</evidence>
<reference evidence="7 8" key="1">
    <citation type="submission" date="2018-08" db="EMBL/GenBank/DDBJ databases">
        <title>Complete genome sequence of type strain Thalassospira indica MCCC 1A01103T, isolated from isolated from deep seawater of the Indian Ocean.</title>
        <authorList>
            <person name="Liu Y."/>
        </authorList>
    </citation>
    <scope>NUCLEOTIDE SEQUENCE [LARGE SCALE GENOMIC DNA]</scope>
    <source>
        <strain evidence="7 8">PB8BT</strain>
    </source>
</reference>
<name>A0ABN5NJ49_9PROT</name>
<gene>
    <name evidence="7" type="ORF">DY252_14240</name>
</gene>
<feature type="transmembrane region" description="Helical" evidence="6">
    <location>
        <begin position="159"/>
        <end position="181"/>
    </location>
</feature>
<evidence type="ECO:0000256" key="2">
    <source>
        <dbReference type="ARBA" id="ARBA00022475"/>
    </source>
</evidence>
<evidence type="ECO:0000313" key="7">
    <source>
        <dbReference type="EMBL" id="AXO15260.1"/>
    </source>
</evidence>
<dbReference type="InterPro" id="IPR001123">
    <property type="entry name" value="LeuE-type"/>
</dbReference>
<dbReference type="PANTHER" id="PTHR30086:SF20">
    <property type="entry name" value="ARGININE EXPORTER PROTEIN ARGO-RELATED"/>
    <property type="match status" value="1"/>
</dbReference>
<dbReference type="Pfam" id="PF01810">
    <property type="entry name" value="LysE"/>
    <property type="match status" value="1"/>
</dbReference>
<feature type="transmembrane region" description="Helical" evidence="6">
    <location>
        <begin position="193"/>
        <end position="211"/>
    </location>
</feature>
<feature type="transmembrane region" description="Helical" evidence="6">
    <location>
        <begin position="53"/>
        <end position="75"/>
    </location>
</feature>
<dbReference type="Proteomes" id="UP000256971">
    <property type="component" value="Chromosome"/>
</dbReference>
<sequence>MITGPLTQMDDQIMSPENLTALIGFAFVMSVSPGPGNFLLLASGANFGIARTIPLILGISSGFLSMVFVVGLGLGEILESFPMAQDVLRIICFGYILWLAYKISQIRSLETKDQATAQPIGFVQAAMLQLLNPKAWTVALIVTVTYTVPSAGIKGLLLMTAVFALVNIPSISSWALFGAAMRSFISQGNRTRIFNIIMAVLLVASMAPMLLPI</sequence>
<proteinExistence type="predicted"/>
<evidence type="ECO:0000256" key="1">
    <source>
        <dbReference type="ARBA" id="ARBA00004651"/>
    </source>
</evidence>
<feature type="transmembrane region" description="Helical" evidence="6">
    <location>
        <begin position="87"/>
        <end position="104"/>
    </location>
</feature>
<keyword evidence="4 6" id="KW-1133">Transmembrane helix</keyword>
<evidence type="ECO:0000256" key="3">
    <source>
        <dbReference type="ARBA" id="ARBA00022692"/>
    </source>
</evidence>
<dbReference type="PANTHER" id="PTHR30086">
    <property type="entry name" value="ARGININE EXPORTER PROTEIN ARGO"/>
    <property type="match status" value="1"/>
</dbReference>
<accession>A0ABN5NJ49</accession>
<feature type="transmembrane region" description="Helical" evidence="6">
    <location>
        <begin position="135"/>
        <end position="153"/>
    </location>
</feature>
<keyword evidence="2" id="KW-1003">Cell membrane</keyword>
<feature type="transmembrane region" description="Helical" evidence="6">
    <location>
        <begin position="20"/>
        <end position="41"/>
    </location>
</feature>
<evidence type="ECO:0000313" key="8">
    <source>
        <dbReference type="Proteomes" id="UP000256971"/>
    </source>
</evidence>
<keyword evidence="8" id="KW-1185">Reference proteome</keyword>
<organism evidence="7 8">
    <name type="scientific">Thalassospira indica</name>
    <dbReference type="NCBI Taxonomy" id="1891279"/>
    <lineage>
        <taxon>Bacteria</taxon>
        <taxon>Pseudomonadati</taxon>
        <taxon>Pseudomonadota</taxon>
        <taxon>Alphaproteobacteria</taxon>
        <taxon>Rhodospirillales</taxon>
        <taxon>Thalassospiraceae</taxon>
        <taxon>Thalassospira</taxon>
    </lineage>
</organism>
<keyword evidence="3 6" id="KW-0812">Transmembrane</keyword>
<evidence type="ECO:0000256" key="6">
    <source>
        <dbReference type="SAM" id="Phobius"/>
    </source>
</evidence>
<dbReference type="EMBL" id="CP031555">
    <property type="protein sequence ID" value="AXO15260.1"/>
    <property type="molecule type" value="Genomic_DNA"/>
</dbReference>
<keyword evidence="5 6" id="KW-0472">Membrane</keyword>
<dbReference type="RefSeq" id="WP_082923633.1">
    <property type="nucleotide sequence ID" value="NZ_CP031555.1"/>
</dbReference>
<comment type="subcellular location">
    <subcellularLocation>
        <location evidence="1">Cell membrane</location>
        <topology evidence="1">Multi-pass membrane protein</topology>
    </subcellularLocation>
</comment>